<dbReference type="InParanoid" id="A0A078BBN4"/>
<reference evidence="1 2" key="1">
    <citation type="submission" date="2014-06" db="EMBL/GenBank/DDBJ databases">
        <authorList>
            <person name="Swart Estienne"/>
        </authorList>
    </citation>
    <scope>NUCLEOTIDE SEQUENCE [LARGE SCALE GENOMIC DNA]</scope>
    <source>
        <strain evidence="1 2">130c</strain>
    </source>
</reference>
<evidence type="ECO:0000313" key="2">
    <source>
        <dbReference type="Proteomes" id="UP000039865"/>
    </source>
</evidence>
<dbReference type="EMBL" id="CCKQ01018979">
    <property type="protein sequence ID" value="CDW90983.1"/>
    <property type="molecule type" value="Genomic_DNA"/>
</dbReference>
<evidence type="ECO:0000313" key="1">
    <source>
        <dbReference type="EMBL" id="CDW90983.1"/>
    </source>
</evidence>
<sequence>MRRIDSLMLFDNRIILHYPKEPVTLLSRIGRKYHIAYEKQQIYLVKQINNKVEKQVGGTFVIDLLDQGQIFNTTIHLKKINYCTGREGKRRGNETNSELLDQVLENRYDQKMRVHLGSNFQKKKEDQVLFGVRDKEKSWNQRRQVSQKTNIDNQQVRLIDFHDEV</sequence>
<organism evidence="1 2">
    <name type="scientific">Stylonychia lemnae</name>
    <name type="common">Ciliate</name>
    <dbReference type="NCBI Taxonomy" id="5949"/>
    <lineage>
        <taxon>Eukaryota</taxon>
        <taxon>Sar</taxon>
        <taxon>Alveolata</taxon>
        <taxon>Ciliophora</taxon>
        <taxon>Intramacronucleata</taxon>
        <taxon>Spirotrichea</taxon>
        <taxon>Stichotrichia</taxon>
        <taxon>Sporadotrichida</taxon>
        <taxon>Oxytrichidae</taxon>
        <taxon>Stylonychinae</taxon>
        <taxon>Stylonychia</taxon>
    </lineage>
</organism>
<protein>
    <submittedName>
        <fullName evidence="1">Uncharacterized protein</fullName>
    </submittedName>
</protein>
<dbReference type="AlphaFoldDB" id="A0A078BBN4"/>
<name>A0A078BBN4_STYLE</name>
<accession>A0A078BBN4</accession>
<keyword evidence="2" id="KW-1185">Reference proteome</keyword>
<proteinExistence type="predicted"/>
<gene>
    <name evidence="1" type="primary">Contig2241.g2405</name>
    <name evidence="1" type="ORF">STYLEM_20131</name>
</gene>
<dbReference type="Proteomes" id="UP000039865">
    <property type="component" value="Unassembled WGS sequence"/>
</dbReference>